<proteinExistence type="inferred from homology"/>
<accession>A0ABN1YUC8</accession>
<dbReference type="Pfam" id="PF08327">
    <property type="entry name" value="AHSA1"/>
    <property type="match status" value="1"/>
</dbReference>
<evidence type="ECO:0000259" key="2">
    <source>
        <dbReference type="Pfam" id="PF08327"/>
    </source>
</evidence>
<comment type="caution">
    <text evidence="3">The sequence shown here is derived from an EMBL/GenBank/DDBJ whole genome shotgun (WGS) entry which is preliminary data.</text>
</comment>
<dbReference type="RefSeq" id="WP_343918505.1">
    <property type="nucleotide sequence ID" value="NZ_BAAAKK010000003.1"/>
</dbReference>
<comment type="similarity">
    <text evidence="1">Belongs to the AHA1 family.</text>
</comment>
<feature type="domain" description="Activator of Hsp90 ATPase homologue 1/2-like C-terminal" evidence="2">
    <location>
        <begin position="30"/>
        <end position="143"/>
    </location>
</feature>
<sequence length="165" mass="17939">MGIARTGTVTRHGESVELTLERKVTADAIAVWPFLSESRELGLWFGTYAGDPDSGEVVVSLTAEEGEATSAVEILDCQAPERLAVLTSDEAGTWSLEVELIDGGHEPGSGTTIRFTHHDVALSALPDVAPGWEWYLDRLVAALGGHPMPEWDDYYPALRDAYRAR</sequence>
<dbReference type="InterPro" id="IPR023393">
    <property type="entry name" value="START-like_dom_sf"/>
</dbReference>
<evidence type="ECO:0000256" key="1">
    <source>
        <dbReference type="ARBA" id="ARBA00006817"/>
    </source>
</evidence>
<dbReference type="Proteomes" id="UP001501266">
    <property type="component" value="Unassembled WGS sequence"/>
</dbReference>
<dbReference type="Gene3D" id="3.30.530.20">
    <property type="match status" value="1"/>
</dbReference>
<evidence type="ECO:0000313" key="4">
    <source>
        <dbReference type="Proteomes" id="UP001501266"/>
    </source>
</evidence>
<reference evidence="3 4" key="1">
    <citation type="journal article" date="2019" name="Int. J. Syst. Evol. Microbiol.">
        <title>The Global Catalogue of Microorganisms (GCM) 10K type strain sequencing project: providing services to taxonomists for standard genome sequencing and annotation.</title>
        <authorList>
            <consortium name="The Broad Institute Genomics Platform"/>
            <consortium name="The Broad Institute Genome Sequencing Center for Infectious Disease"/>
            <person name="Wu L."/>
            <person name="Ma J."/>
        </authorList>
    </citation>
    <scope>NUCLEOTIDE SEQUENCE [LARGE SCALE GENOMIC DNA]</scope>
    <source>
        <strain evidence="3 4">JCM 12398</strain>
    </source>
</reference>
<organism evidence="3 4">
    <name type="scientific">Agrococcus citreus</name>
    <dbReference type="NCBI Taxonomy" id="84643"/>
    <lineage>
        <taxon>Bacteria</taxon>
        <taxon>Bacillati</taxon>
        <taxon>Actinomycetota</taxon>
        <taxon>Actinomycetes</taxon>
        <taxon>Micrococcales</taxon>
        <taxon>Microbacteriaceae</taxon>
        <taxon>Agrococcus</taxon>
    </lineage>
</organism>
<dbReference type="EMBL" id="BAAAKK010000003">
    <property type="protein sequence ID" value="GAA1421458.1"/>
    <property type="molecule type" value="Genomic_DNA"/>
</dbReference>
<evidence type="ECO:0000313" key="3">
    <source>
        <dbReference type="EMBL" id="GAA1421458.1"/>
    </source>
</evidence>
<name>A0ABN1YUC8_9MICO</name>
<dbReference type="InterPro" id="IPR013538">
    <property type="entry name" value="ASHA1/2-like_C"/>
</dbReference>
<gene>
    <name evidence="3" type="ORF">GCM10009640_12470</name>
</gene>
<keyword evidence="4" id="KW-1185">Reference proteome</keyword>
<protein>
    <recommendedName>
        <fullName evidence="2">Activator of Hsp90 ATPase homologue 1/2-like C-terminal domain-containing protein</fullName>
    </recommendedName>
</protein>
<dbReference type="SUPFAM" id="SSF55961">
    <property type="entry name" value="Bet v1-like"/>
    <property type="match status" value="1"/>
</dbReference>